<dbReference type="Proteomes" id="UP000652761">
    <property type="component" value="Unassembled WGS sequence"/>
</dbReference>
<evidence type="ECO:0000256" key="1">
    <source>
        <dbReference type="SAM" id="MobiDB-lite"/>
    </source>
</evidence>
<feature type="non-terminal residue" evidence="2">
    <location>
        <position position="1"/>
    </location>
</feature>
<sequence length="125" mass="14138">GHVLIRAVRRSPRYDPRDRTSSSSAVAHPRAGHLSFHTEQPRTLPISAFHHHAGHLLEVAEQLSVSSRWLQPPQATRPIIKRRVNCLASQRTPECVTPPVMRTHLGAFSGTIYQHYARLPPHLRL</sequence>
<name>A0A843U694_COLES</name>
<dbReference type="EMBL" id="NMUH01000325">
    <property type="protein sequence ID" value="MQL76973.1"/>
    <property type="molecule type" value="Genomic_DNA"/>
</dbReference>
<feature type="region of interest" description="Disordered" evidence="1">
    <location>
        <begin position="1"/>
        <end position="39"/>
    </location>
</feature>
<reference evidence="2" key="1">
    <citation type="submission" date="2017-07" db="EMBL/GenBank/DDBJ databases">
        <title>Taro Niue Genome Assembly and Annotation.</title>
        <authorList>
            <person name="Atibalentja N."/>
            <person name="Keating K."/>
            <person name="Fields C.J."/>
        </authorList>
    </citation>
    <scope>NUCLEOTIDE SEQUENCE</scope>
    <source>
        <strain evidence="2">Niue_2</strain>
        <tissue evidence="2">Leaf</tissue>
    </source>
</reference>
<comment type="caution">
    <text evidence="2">The sequence shown here is derived from an EMBL/GenBank/DDBJ whole genome shotgun (WGS) entry which is preliminary data.</text>
</comment>
<proteinExistence type="predicted"/>
<feature type="non-terminal residue" evidence="2">
    <location>
        <position position="125"/>
    </location>
</feature>
<dbReference type="AlphaFoldDB" id="A0A843U694"/>
<evidence type="ECO:0000313" key="2">
    <source>
        <dbReference type="EMBL" id="MQL76973.1"/>
    </source>
</evidence>
<gene>
    <name evidence="2" type="ORF">Taro_009375</name>
</gene>
<evidence type="ECO:0000313" key="3">
    <source>
        <dbReference type="Proteomes" id="UP000652761"/>
    </source>
</evidence>
<keyword evidence="3" id="KW-1185">Reference proteome</keyword>
<protein>
    <submittedName>
        <fullName evidence="2">Uncharacterized protein</fullName>
    </submittedName>
</protein>
<accession>A0A843U694</accession>
<organism evidence="2 3">
    <name type="scientific">Colocasia esculenta</name>
    <name type="common">Wild taro</name>
    <name type="synonym">Arum esculentum</name>
    <dbReference type="NCBI Taxonomy" id="4460"/>
    <lineage>
        <taxon>Eukaryota</taxon>
        <taxon>Viridiplantae</taxon>
        <taxon>Streptophyta</taxon>
        <taxon>Embryophyta</taxon>
        <taxon>Tracheophyta</taxon>
        <taxon>Spermatophyta</taxon>
        <taxon>Magnoliopsida</taxon>
        <taxon>Liliopsida</taxon>
        <taxon>Araceae</taxon>
        <taxon>Aroideae</taxon>
        <taxon>Colocasieae</taxon>
        <taxon>Colocasia</taxon>
    </lineage>
</organism>